<feature type="transmembrane region" description="Helical" evidence="11">
    <location>
        <begin position="167"/>
        <end position="184"/>
    </location>
</feature>
<evidence type="ECO:0000256" key="7">
    <source>
        <dbReference type="ARBA" id="ARBA00022927"/>
    </source>
</evidence>
<reference evidence="12" key="1">
    <citation type="submission" date="2022-08" db="EMBL/GenBank/DDBJ databases">
        <title>Encephalitozoon hellem ATCC 50604 Complete Genome.</title>
        <authorList>
            <person name="Mascarenhas dos Santos A.C."/>
            <person name="Julian A.T."/>
            <person name="Pombert J.-F."/>
        </authorList>
    </citation>
    <scope>NUCLEOTIDE SEQUENCE</scope>
    <source>
        <strain evidence="12">ATCC 50604</strain>
    </source>
</reference>
<protein>
    <recommendedName>
        <fullName evidence="11">ER lumen protein-retaining receptor</fullName>
    </recommendedName>
</protein>
<dbReference type="EMBL" id="CP075152">
    <property type="protein sequence ID" value="UTX43452.1"/>
    <property type="molecule type" value="Genomic_DNA"/>
</dbReference>
<dbReference type="PRINTS" id="PR00660">
    <property type="entry name" value="ERLUMENR"/>
</dbReference>
<evidence type="ECO:0000256" key="10">
    <source>
        <dbReference type="ARBA" id="ARBA00023170"/>
    </source>
</evidence>
<feature type="transmembrane region" description="Helical" evidence="11">
    <location>
        <begin position="101"/>
        <end position="121"/>
    </location>
</feature>
<keyword evidence="9 11" id="KW-0472">Membrane</keyword>
<proteinExistence type="inferred from homology"/>
<keyword evidence="3 11" id="KW-0813">Transport</keyword>
<dbReference type="GO" id="GO:0016192">
    <property type="term" value="P:vesicle-mediated transport"/>
    <property type="evidence" value="ECO:0007669"/>
    <property type="project" value="UniProtKB-KW"/>
</dbReference>
<dbReference type="GO" id="GO:0015031">
    <property type="term" value="P:protein transport"/>
    <property type="evidence" value="ECO:0007669"/>
    <property type="project" value="UniProtKB-KW"/>
</dbReference>
<accession>A0A9Q9C6H9</accession>
<keyword evidence="10 11" id="KW-0675">Receptor</keyword>
<comment type="similarity">
    <text evidence="2 11">Belongs to the ERD2 family.</text>
</comment>
<evidence type="ECO:0000256" key="2">
    <source>
        <dbReference type="ARBA" id="ARBA00010120"/>
    </source>
</evidence>
<gene>
    <name evidence="12" type="ORF">GPU96_06g12040</name>
</gene>
<evidence type="ECO:0000256" key="9">
    <source>
        <dbReference type="ARBA" id="ARBA00023136"/>
    </source>
</evidence>
<evidence type="ECO:0000256" key="1">
    <source>
        <dbReference type="ARBA" id="ARBA00004477"/>
    </source>
</evidence>
<evidence type="ECO:0000313" key="13">
    <source>
        <dbReference type="Proteomes" id="UP001059546"/>
    </source>
</evidence>
<organism evidence="12 13">
    <name type="scientific">Encephalitozoon hellem</name>
    <name type="common">Microsporidian parasite</name>
    <dbReference type="NCBI Taxonomy" id="27973"/>
    <lineage>
        <taxon>Eukaryota</taxon>
        <taxon>Fungi</taxon>
        <taxon>Fungi incertae sedis</taxon>
        <taxon>Microsporidia</taxon>
        <taxon>Unikaryonidae</taxon>
        <taxon>Encephalitozoon</taxon>
    </lineage>
</organism>
<feature type="transmembrane region" description="Helical" evidence="11">
    <location>
        <begin position="69"/>
        <end position="89"/>
    </location>
</feature>
<keyword evidence="6" id="KW-0931">ER-Golgi transport</keyword>
<keyword evidence="5 11" id="KW-0256">Endoplasmic reticulum</keyword>
<dbReference type="AlphaFoldDB" id="A0A9Q9C6H9"/>
<evidence type="ECO:0000256" key="5">
    <source>
        <dbReference type="ARBA" id="ARBA00022824"/>
    </source>
</evidence>
<evidence type="ECO:0000256" key="3">
    <source>
        <dbReference type="ARBA" id="ARBA00022448"/>
    </source>
</evidence>
<comment type="caution">
    <text evidence="11">Lacks conserved residue(s) required for the propagation of feature annotation.</text>
</comment>
<dbReference type="GO" id="GO:0006621">
    <property type="term" value="P:protein retention in ER lumen"/>
    <property type="evidence" value="ECO:0007669"/>
    <property type="project" value="InterPro"/>
</dbReference>
<evidence type="ECO:0000256" key="11">
    <source>
        <dbReference type="RuleBase" id="RU000634"/>
    </source>
</evidence>
<dbReference type="GO" id="GO:0046923">
    <property type="term" value="F:ER retention sequence binding"/>
    <property type="evidence" value="ECO:0007669"/>
    <property type="project" value="InterPro"/>
</dbReference>
<evidence type="ECO:0000256" key="6">
    <source>
        <dbReference type="ARBA" id="ARBA00022892"/>
    </source>
</evidence>
<keyword evidence="8 11" id="KW-1133">Transmembrane helix</keyword>
<dbReference type="InterPro" id="IPR000133">
    <property type="entry name" value="ER_ret_rcpt"/>
</dbReference>
<sequence length="238" mass="27670">MLLPIIIADAFRFCGDFLHVASKVVLITKIARTRSCSGLSLKTQFLYAMVFIFRYVDLFDFYIKGLLGVYNFIMKILFIGFQILILFMMRFKYFSTYDKKWDKFNILILIVPCFVFSLLFARSGYGVYRYISNVLYISSLFLESVAILPQLVQLQEAGESETMTSKYILLLGLYRASYTVYFILKRVYDVKNIGSIPIACGIIQTLLYMDFFTIYYRYVFRKSGISESLPSSNIKGEL</sequence>
<keyword evidence="7 11" id="KW-0653">Protein transport</keyword>
<feature type="transmembrane region" description="Helical" evidence="11">
    <location>
        <begin position="127"/>
        <end position="146"/>
    </location>
</feature>
<evidence type="ECO:0000256" key="8">
    <source>
        <dbReference type="ARBA" id="ARBA00022989"/>
    </source>
</evidence>
<dbReference type="Proteomes" id="UP001059546">
    <property type="component" value="Chromosome VI"/>
</dbReference>
<evidence type="ECO:0000313" key="12">
    <source>
        <dbReference type="EMBL" id="UTX43452.1"/>
    </source>
</evidence>
<keyword evidence="4 11" id="KW-0812">Transmembrane</keyword>
<feature type="transmembrane region" description="Helical" evidence="11">
    <location>
        <begin position="196"/>
        <end position="216"/>
    </location>
</feature>
<dbReference type="PROSITE" id="PS00952">
    <property type="entry name" value="ER_LUMEN_RECEPTOR_2"/>
    <property type="match status" value="1"/>
</dbReference>
<name>A0A9Q9C6H9_ENCHE</name>
<comment type="subcellular location">
    <subcellularLocation>
        <location evidence="1 11">Endoplasmic reticulum membrane</location>
        <topology evidence="1 11">Multi-pass membrane protein</topology>
    </subcellularLocation>
</comment>
<dbReference type="PANTHER" id="PTHR10585">
    <property type="entry name" value="ER LUMEN PROTEIN RETAINING RECEPTOR"/>
    <property type="match status" value="1"/>
</dbReference>
<dbReference type="GO" id="GO:0005789">
    <property type="term" value="C:endoplasmic reticulum membrane"/>
    <property type="evidence" value="ECO:0007669"/>
    <property type="project" value="UniProtKB-SubCell"/>
</dbReference>
<evidence type="ECO:0000256" key="4">
    <source>
        <dbReference type="ARBA" id="ARBA00022692"/>
    </source>
</evidence>
<dbReference type="Pfam" id="PF00810">
    <property type="entry name" value="ER_lumen_recept"/>
    <property type="match status" value="1"/>
</dbReference>